<evidence type="ECO:0000313" key="8">
    <source>
        <dbReference type="EMBL" id="CAI2362184.1"/>
    </source>
</evidence>
<keyword evidence="4" id="KW-0238">DNA-binding</keyword>
<reference evidence="8" key="1">
    <citation type="submission" date="2023-07" db="EMBL/GenBank/DDBJ databases">
        <authorList>
            <consortium name="AG Swart"/>
            <person name="Singh M."/>
            <person name="Singh A."/>
            <person name="Seah K."/>
            <person name="Emmerich C."/>
        </authorList>
    </citation>
    <scope>NUCLEOTIDE SEQUENCE</scope>
    <source>
        <strain evidence="8">DP1</strain>
    </source>
</reference>
<comment type="subcellular location">
    <subcellularLocation>
        <location evidence="1">Nucleus</location>
    </subcellularLocation>
</comment>
<dbReference type="GO" id="GO:0005634">
    <property type="term" value="C:nucleus"/>
    <property type="evidence" value="ECO:0007669"/>
    <property type="project" value="UniProtKB-SubCell"/>
</dbReference>
<dbReference type="GO" id="GO:0042795">
    <property type="term" value="P:snRNA transcription by RNA polymerase II"/>
    <property type="evidence" value="ECO:0007669"/>
    <property type="project" value="TreeGrafter"/>
</dbReference>
<dbReference type="PANTHER" id="PTHR13421:SF16">
    <property type="entry name" value="SNRNA-ACTIVATING PROTEIN COMPLEX SUBUNIT 3"/>
    <property type="match status" value="1"/>
</dbReference>
<dbReference type="InterPro" id="IPR022042">
    <property type="entry name" value="snRNA-activating_su3"/>
</dbReference>
<gene>
    <name evidence="8" type="ORF">ECRASSUSDP1_LOCUS3506</name>
</gene>
<evidence type="ECO:0000256" key="6">
    <source>
        <dbReference type="ARBA" id="ARBA00023242"/>
    </source>
</evidence>
<evidence type="ECO:0000256" key="1">
    <source>
        <dbReference type="ARBA" id="ARBA00004123"/>
    </source>
</evidence>
<evidence type="ECO:0000256" key="2">
    <source>
        <dbReference type="ARBA" id="ARBA00010410"/>
    </source>
</evidence>
<proteinExistence type="inferred from homology"/>
<dbReference type="GO" id="GO:0003681">
    <property type="term" value="F:bent DNA binding"/>
    <property type="evidence" value="ECO:0007669"/>
    <property type="project" value="TreeGrafter"/>
</dbReference>
<keyword evidence="5" id="KW-0804">Transcription</keyword>
<dbReference type="Proteomes" id="UP001295684">
    <property type="component" value="Unassembled WGS sequence"/>
</dbReference>
<evidence type="ECO:0008006" key="10">
    <source>
        <dbReference type="Google" id="ProtNLM"/>
    </source>
</evidence>
<protein>
    <recommendedName>
        <fullName evidence="10">snRNA-activating protein complex subunit 3</fullName>
    </recommendedName>
</protein>
<keyword evidence="6" id="KW-0539">Nucleus</keyword>
<evidence type="ECO:0000256" key="4">
    <source>
        <dbReference type="ARBA" id="ARBA00023125"/>
    </source>
</evidence>
<dbReference type="PANTHER" id="PTHR13421">
    <property type="entry name" value="SNRNA-ACTIVATING PROTEIN COMPLEX SUBUNIT 3"/>
    <property type="match status" value="1"/>
</dbReference>
<feature type="region of interest" description="Disordered" evidence="7">
    <location>
        <begin position="361"/>
        <end position="380"/>
    </location>
</feature>
<dbReference type="GO" id="GO:0019185">
    <property type="term" value="C:snRNA-activating protein complex"/>
    <property type="evidence" value="ECO:0007669"/>
    <property type="project" value="TreeGrafter"/>
</dbReference>
<dbReference type="GO" id="GO:0001006">
    <property type="term" value="F:RNA polymerase III type 3 promoter sequence-specific DNA binding"/>
    <property type="evidence" value="ECO:0007669"/>
    <property type="project" value="TreeGrafter"/>
</dbReference>
<comment type="caution">
    <text evidence="8">The sequence shown here is derived from an EMBL/GenBank/DDBJ whole genome shotgun (WGS) entry which is preliminary data.</text>
</comment>
<keyword evidence="9" id="KW-1185">Reference proteome</keyword>
<dbReference type="GO" id="GO:0000978">
    <property type="term" value="F:RNA polymerase II cis-regulatory region sequence-specific DNA binding"/>
    <property type="evidence" value="ECO:0007669"/>
    <property type="project" value="TreeGrafter"/>
</dbReference>
<keyword evidence="3" id="KW-0805">Transcription regulation</keyword>
<dbReference type="AlphaFoldDB" id="A0AAD1U8F8"/>
<evidence type="ECO:0000256" key="7">
    <source>
        <dbReference type="SAM" id="MobiDB-lite"/>
    </source>
</evidence>
<dbReference type="EMBL" id="CAMPGE010003351">
    <property type="protein sequence ID" value="CAI2362184.1"/>
    <property type="molecule type" value="Genomic_DNA"/>
</dbReference>
<comment type="similarity">
    <text evidence="2">Belongs to the SNAPC3/SRD2 family.</text>
</comment>
<feature type="compositionally biased region" description="Polar residues" evidence="7">
    <location>
        <begin position="369"/>
        <end position="380"/>
    </location>
</feature>
<sequence>MSFSHKENTLYINGQVLKETFSTQLKKFNNIINSKEESIVTGIKAEKLEALTNLSDIYVPSTEEQIEMYCDDAFDALKQHQVQGSSGGKSTLRPEAQLIENIMGKMKSRILNQEELSKLASYNSFKLLAELEDKRLKFDKNYIYNKFDDPNPDYGSFSKWRSLLHISKKSAIEDEIIYKIVIYHPTKHTRMMAFNMVGTQTLQDIQSKIYCPCDYVFDGKQSYDPIQSFFFIEGCFHYNYKPTMSHMESVLQTEIDLLIATHNDLLSKNLIHTNSLILPDSSLSHQILMQNKEGDESDGISLDSDDLEPRTESKSLNQNKNSQRSRKEENKVHFQEEEKEPTKKEEKEKILEVKQLDFTQKNPKHYSTRKPSQNENMLSSFPNCPHRYSKKDMSATKLDDLEIKIGIPYIYKHNDHCSHYISFTEIRKYEKLFDDPDINNYPLLVFQESIKRKICEICEDIRAKLIVCVHEIENFNPPLFSTEQKADKPIFICENCYQDVFLDQEGNRIYSNMTVAQYFHE</sequence>
<feature type="compositionally biased region" description="Basic and acidic residues" evidence="7">
    <location>
        <begin position="325"/>
        <end position="347"/>
    </location>
</feature>
<evidence type="ECO:0000256" key="3">
    <source>
        <dbReference type="ARBA" id="ARBA00023015"/>
    </source>
</evidence>
<feature type="compositionally biased region" description="Acidic residues" evidence="7">
    <location>
        <begin position="295"/>
        <end position="306"/>
    </location>
</feature>
<dbReference type="GO" id="GO:0001046">
    <property type="term" value="F:core promoter sequence-specific DNA binding"/>
    <property type="evidence" value="ECO:0007669"/>
    <property type="project" value="TreeGrafter"/>
</dbReference>
<evidence type="ECO:0000256" key="5">
    <source>
        <dbReference type="ARBA" id="ARBA00023163"/>
    </source>
</evidence>
<name>A0AAD1U8F8_EUPCR</name>
<dbReference type="Pfam" id="PF12251">
    <property type="entry name" value="SNAPC3"/>
    <property type="match status" value="1"/>
</dbReference>
<feature type="region of interest" description="Disordered" evidence="7">
    <location>
        <begin position="292"/>
        <end position="347"/>
    </location>
</feature>
<organism evidence="8 9">
    <name type="scientific">Euplotes crassus</name>
    <dbReference type="NCBI Taxonomy" id="5936"/>
    <lineage>
        <taxon>Eukaryota</taxon>
        <taxon>Sar</taxon>
        <taxon>Alveolata</taxon>
        <taxon>Ciliophora</taxon>
        <taxon>Intramacronucleata</taxon>
        <taxon>Spirotrichea</taxon>
        <taxon>Hypotrichia</taxon>
        <taxon>Euplotida</taxon>
        <taxon>Euplotidae</taxon>
        <taxon>Moneuplotes</taxon>
    </lineage>
</organism>
<accession>A0AAD1U8F8</accession>
<dbReference type="GO" id="GO:0042796">
    <property type="term" value="P:snRNA transcription by RNA polymerase III"/>
    <property type="evidence" value="ECO:0007669"/>
    <property type="project" value="TreeGrafter"/>
</dbReference>
<evidence type="ECO:0000313" key="9">
    <source>
        <dbReference type="Proteomes" id="UP001295684"/>
    </source>
</evidence>